<dbReference type="Proteomes" id="UP001619911">
    <property type="component" value="Unassembled WGS sequence"/>
</dbReference>
<dbReference type="NCBIfam" id="NF001843">
    <property type="entry name" value="PRK00567.1-4"/>
    <property type="match status" value="1"/>
</dbReference>
<comment type="subunit">
    <text evidence="10">Homopentamer.</text>
</comment>
<evidence type="ECO:0000313" key="12">
    <source>
        <dbReference type="Proteomes" id="UP001619911"/>
    </source>
</evidence>
<dbReference type="Pfam" id="PF01741">
    <property type="entry name" value="MscL"/>
    <property type="match status" value="1"/>
</dbReference>
<dbReference type="PANTHER" id="PTHR30266">
    <property type="entry name" value="MECHANOSENSITIVE CHANNEL MSCL"/>
    <property type="match status" value="1"/>
</dbReference>
<dbReference type="InterPro" id="IPR001185">
    <property type="entry name" value="MS_channel"/>
</dbReference>
<feature type="transmembrane region" description="Helical" evidence="10">
    <location>
        <begin position="69"/>
        <end position="90"/>
    </location>
</feature>
<evidence type="ECO:0000256" key="5">
    <source>
        <dbReference type="ARBA" id="ARBA00022692"/>
    </source>
</evidence>
<evidence type="ECO:0000256" key="2">
    <source>
        <dbReference type="ARBA" id="ARBA00007254"/>
    </source>
</evidence>
<dbReference type="SUPFAM" id="SSF81330">
    <property type="entry name" value="Gated mechanosensitive channel"/>
    <property type="match status" value="1"/>
</dbReference>
<keyword evidence="9 10" id="KW-0407">Ion channel</keyword>
<comment type="function">
    <text evidence="10">Channel that opens in response to stretch forces in the membrane lipid bilayer. May participate in the regulation of osmotic pressure changes within the cell.</text>
</comment>
<dbReference type="InterPro" id="IPR036019">
    <property type="entry name" value="MscL_channel"/>
</dbReference>
<keyword evidence="7 10" id="KW-0406">Ion transport</keyword>
<keyword evidence="8 10" id="KW-0472">Membrane</keyword>
<dbReference type="Gene3D" id="1.10.1200.120">
    <property type="entry name" value="Large-conductance mechanosensitive channel, MscL, domain 1"/>
    <property type="match status" value="1"/>
</dbReference>
<evidence type="ECO:0000256" key="3">
    <source>
        <dbReference type="ARBA" id="ARBA00022448"/>
    </source>
</evidence>
<dbReference type="HAMAP" id="MF_00115">
    <property type="entry name" value="MscL"/>
    <property type="match status" value="1"/>
</dbReference>
<dbReference type="RefSeq" id="WP_404315656.1">
    <property type="nucleotide sequence ID" value="NZ_JAUIYO010000002.1"/>
</dbReference>
<evidence type="ECO:0000256" key="7">
    <source>
        <dbReference type="ARBA" id="ARBA00023065"/>
    </source>
</evidence>
<feature type="transmembrane region" description="Helical" evidence="10">
    <location>
        <begin position="38"/>
        <end position="57"/>
    </location>
</feature>
<feature type="transmembrane region" description="Helical" evidence="10">
    <location>
        <begin position="12"/>
        <end position="32"/>
    </location>
</feature>
<dbReference type="NCBIfam" id="NF010560">
    <property type="entry name" value="PRK13955.1"/>
    <property type="match status" value="1"/>
</dbReference>
<evidence type="ECO:0000256" key="1">
    <source>
        <dbReference type="ARBA" id="ARBA00004651"/>
    </source>
</evidence>
<dbReference type="EMBL" id="JAUIYO010000002">
    <property type="protein sequence ID" value="MFK2825171.1"/>
    <property type="molecule type" value="Genomic_DNA"/>
</dbReference>
<keyword evidence="6 10" id="KW-1133">Transmembrane helix</keyword>
<sequence>MFQEFKKFAMRGNVIDLAVGVIIGAAFGKIVTSLVNDMIMPLIGLLIGGVDFSNLAFHFGGAVVKYGNFLQTIVDFLIISFSIFLFVKLFNKLYHQEKAEETPPSLSKEEELLTEIRDLLKLDKKLNNLENSEYNRDN</sequence>
<evidence type="ECO:0000256" key="4">
    <source>
        <dbReference type="ARBA" id="ARBA00022475"/>
    </source>
</evidence>
<proteinExistence type="inferred from homology"/>
<comment type="caution">
    <text evidence="11">The sequence shown here is derived from an EMBL/GenBank/DDBJ whole genome shotgun (WGS) entry which is preliminary data.</text>
</comment>
<organism evidence="11 12">
    <name type="scientific">Bacillus lumedeiriae</name>
    <dbReference type="NCBI Taxonomy" id="3058829"/>
    <lineage>
        <taxon>Bacteria</taxon>
        <taxon>Bacillati</taxon>
        <taxon>Bacillota</taxon>
        <taxon>Bacilli</taxon>
        <taxon>Bacillales</taxon>
        <taxon>Bacillaceae</taxon>
        <taxon>Bacillus</taxon>
    </lineage>
</organism>
<evidence type="ECO:0000256" key="8">
    <source>
        <dbReference type="ARBA" id="ARBA00023136"/>
    </source>
</evidence>
<evidence type="ECO:0000256" key="10">
    <source>
        <dbReference type="HAMAP-Rule" id="MF_00115"/>
    </source>
</evidence>
<comment type="subcellular location">
    <subcellularLocation>
        <location evidence="1 10">Cell membrane</location>
        <topology evidence="1 10">Multi-pass membrane protein</topology>
    </subcellularLocation>
</comment>
<dbReference type="InterPro" id="IPR037673">
    <property type="entry name" value="MSC/AndL"/>
</dbReference>
<keyword evidence="12" id="KW-1185">Reference proteome</keyword>
<dbReference type="NCBIfam" id="TIGR00220">
    <property type="entry name" value="mscL"/>
    <property type="match status" value="1"/>
</dbReference>
<gene>
    <name evidence="10 11" type="primary">mscL</name>
    <name evidence="11" type="ORF">QYG89_05660</name>
</gene>
<dbReference type="PANTHER" id="PTHR30266:SF2">
    <property type="entry name" value="LARGE-CONDUCTANCE MECHANOSENSITIVE CHANNEL"/>
    <property type="match status" value="1"/>
</dbReference>
<evidence type="ECO:0000256" key="6">
    <source>
        <dbReference type="ARBA" id="ARBA00022989"/>
    </source>
</evidence>
<reference evidence="11 12" key="1">
    <citation type="submission" date="2023-07" db="EMBL/GenBank/DDBJ databases">
        <title>Bacillus lucianemedeirus sp. nov, a new species isolated from an immunobiological production facility.</title>
        <authorList>
            <person name="Costa L.V."/>
            <person name="Miranda R.V.S.L."/>
            <person name="Brandao M.L.L."/>
            <person name="Reis C.M.F."/>
            <person name="Frazao A.M."/>
            <person name="Cruz F.V."/>
            <person name="Baio P.V.P."/>
            <person name="Veras J.F.C."/>
            <person name="Ramos J.N."/>
            <person name="Vieira V."/>
        </authorList>
    </citation>
    <scope>NUCLEOTIDE SEQUENCE [LARGE SCALE GENOMIC DNA]</scope>
    <source>
        <strain evidence="11 12">B190/17</strain>
    </source>
</reference>
<dbReference type="PRINTS" id="PR01264">
    <property type="entry name" value="MECHCHANNEL"/>
</dbReference>
<evidence type="ECO:0000256" key="9">
    <source>
        <dbReference type="ARBA" id="ARBA00023303"/>
    </source>
</evidence>
<dbReference type="InterPro" id="IPR019823">
    <property type="entry name" value="Mechanosensitive_channel_CS"/>
</dbReference>
<keyword evidence="4 10" id="KW-1003">Cell membrane</keyword>
<keyword evidence="3 10" id="KW-0813">Transport</keyword>
<keyword evidence="5 10" id="KW-0812">Transmembrane</keyword>
<dbReference type="PROSITE" id="PS01327">
    <property type="entry name" value="MSCL"/>
    <property type="match status" value="1"/>
</dbReference>
<name>A0ABW8I937_9BACI</name>
<evidence type="ECO:0000313" key="11">
    <source>
        <dbReference type="EMBL" id="MFK2825171.1"/>
    </source>
</evidence>
<comment type="similarity">
    <text evidence="2 10">Belongs to the MscL family.</text>
</comment>
<protein>
    <recommendedName>
        <fullName evidence="10">Large-conductance mechanosensitive channel</fullName>
    </recommendedName>
</protein>
<accession>A0ABW8I937</accession>